<accession>X1RVU4</accession>
<comment type="caution">
    <text evidence="2">The sequence shown here is derived from an EMBL/GenBank/DDBJ whole genome shotgun (WGS) entry which is preliminary data.</text>
</comment>
<organism evidence="2">
    <name type="scientific">marine sediment metagenome</name>
    <dbReference type="NCBI Taxonomy" id="412755"/>
    <lineage>
        <taxon>unclassified sequences</taxon>
        <taxon>metagenomes</taxon>
        <taxon>ecological metagenomes</taxon>
    </lineage>
</organism>
<name>X1RVU4_9ZZZZ</name>
<dbReference type="EMBL" id="BARW01003468">
    <property type="protein sequence ID" value="GAI67325.1"/>
    <property type="molecule type" value="Genomic_DNA"/>
</dbReference>
<reference evidence="2" key="1">
    <citation type="journal article" date="2014" name="Front. Microbiol.">
        <title>High frequency of phylogenetically diverse reductive dehalogenase-homologous genes in deep subseafloor sedimentary metagenomes.</title>
        <authorList>
            <person name="Kawai M."/>
            <person name="Futagami T."/>
            <person name="Toyoda A."/>
            <person name="Takaki Y."/>
            <person name="Nishi S."/>
            <person name="Hori S."/>
            <person name="Arai W."/>
            <person name="Tsubouchi T."/>
            <person name="Morono Y."/>
            <person name="Uchiyama I."/>
            <person name="Ito T."/>
            <person name="Fujiyama A."/>
            <person name="Inagaki F."/>
            <person name="Takami H."/>
        </authorList>
    </citation>
    <scope>NUCLEOTIDE SEQUENCE</scope>
    <source>
        <strain evidence="2">Expedition CK06-06</strain>
    </source>
</reference>
<feature type="non-terminal residue" evidence="2">
    <location>
        <position position="88"/>
    </location>
</feature>
<evidence type="ECO:0000256" key="1">
    <source>
        <dbReference type="SAM" id="Phobius"/>
    </source>
</evidence>
<gene>
    <name evidence="2" type="ORF">S12H4_08825</name>
</gene>
<feature type="transmembrane region" description="Helical" evidence="1">
    <location>
        <begin position="20"/>
        <end position="49"/>
    </location>
</feature>
<protein>
    <submittedName>
        <fullName evidence="2">Uncharacterized protein</fullName>
    </submittedName>
</protein>
<dbReference type="AlphaFoldDB" id="X1RVU4"/>
<evidence type="ECO:0000313" key="2">
    <source>
        <dbReference type="EMBL" id="GAI67325.1"/>
    </source>
</evidence>
<sequence length="88" mass="9766">MLNVDIRNEFSEFGKKMKIVAIMTVLSIIPYIGTILSLIGFIFAIMALSDIRNANYKLKQSSLENYRSKYSTAIVFRIIGVVISGAGS</sequence>
<keyword evidence="1" id="KW-1133">Transmembrane helix</keyword>
<keyword evidence="1" id="KW-0472">Membrane</keyword>
<keyword evidence="1" id="KW-0812">Transmembrane</keyword>
<proteinExistence type="predicted"/>